<organism evidence="3">
    <name type="scientific">Petromyces alliaceus</name>
    <name type="common">Aspergillus alliaceus</name>
    <dbReference type="NCBI Taxonomy" id="209559"/>
    <lineage>
        <taxon>Eukaryota</taxon>
        <taxon>Fungi</taxon>
        <taxon>Dikarya</taxon>
        <taxon>Ascomycota</taxon>
        <taxon>Pezizomycotina</taxon>
        <taxon>Eurotiomycetes</taxon>
        <taxon>Eurotiomycetidae</taxon>
        <taxon>Eurotiales</taxon>
        <taxon>Aspergillaceae</taxon>
        <taxon>Aspergillus</taxon>
        <taxon>Aspergillus subgen. Circumdati</taxon>
    </lineage>
</organism>
<feature type="domain" description="C2H2-type" evidence="2">
    <location>
        <begin position="409"/>
        <end position="432"/>
    </location>
</feature>
<dbReference type="AlphaFoldDB" id="A0A5N7CHI3"/>
<feature type="compositionally biased region" description="Pro residues" evidence="1">
    <location>
        <begin position="372"/>
        <end position="386"/>
    </location>
</feature>
<dbReference type="InterPro" id="IPR013087">
    <property type="entry name" value="Znf_C2H2_type"/>
</dbReference>
<feature type="compositionally biased region" description="Polar residues" evidence="1">
    <location>
        <begin position="94"/>
        <end position="111"/>
    </location>
</feature>
<evidence type="ECO:0000259" key="2">
    <source>
        <dbReference type="PROSITE" id="PS00028"/>
    </source>
</evidence>
<protein>
    <recommendedName>
        <fullName evidence="2">C2H2-type domain-containing protein</fullName>
    </recommendedName>
</protein>
<feature type="compositionally biased region" description="Polar residues" evidence="1">
    <location>
        <begin position="300"/>
        <end position="330"/>
    </location>
</feature>
<dbReference type="Gene3D" id="3.30.160.60">
    <property type="entry name" value="Classic Zinc Finger"/>
    <property type="match status" value="1"/>
</dbReference>
<reference evidence="3" key="1">
    <citation type="submission" date="2019-04" db="EMBL/GenBank/DDBJ databases">
        <title>Friends and foes A comparative genomics studyof 23 Aspergillus species from section Flavi.</title>
        <authorList>
            <consortium name="DOE Joint Genome Institute"/>
            <person name="Kjaerbolling I."/>
            <person name="Vesth T."/>
            <person name="Frisvad J.C."/>
            <person name="Nybo J.L."/>
            <person name="Theobald S."/>
            <person name="Kildgaard S."/>
            <person name="Isbrandt T."/>
            <person name="Kuo A."/>
            <person name="Sato A."/>
            <person name="Lyhne E.K."/>
            <person name="Kogle M.E."/>
            <person name="Wiebenga A."/>
            <person name="Kun R.S."/>
            <person name="Lubbers R.J."/>
            <person name="Makela M.R."/>
            <person name="Barry K."/>
            <person name="Chovatia M."/>
            <person name="Clum A."/>
            <person name="Daum C."/>
            <person name="Haridas S."/>
            <person name="He G."/>
            <person name="LaButti K."/>
            <person name="Lipzen A."/>
            <person name="Mondo S."/>
            <person name="Riley R."/>
            <person name="Salamov A."/>
            <person name="Simmons B.A."/>
            <person name="Magnuson J.K."/>
            <person name="Henrissat B."/>
            <person name="Mortensen U.H."/>
            <person name="Larsen T.O."/>
            <person name="Devries R.P."/>
            <person name="Grigoriev I.V."/>
            <person name="Machida M."/>
            <person name="Baker S.E."/>
            <person name="Andersen M.R."/>
        </authorList>
    </citation>
    <scope>NUCLEOTIDE SEQUENCE [LARGE SCALE GENOMIC DNA]</scope>
    <source>
        <strain evidence="3">IBT 14317</strain>
    </source>
</reference>
<dbReference type="EMBL" id="ML735230">
    <property type="protein sequence ID" value="KAE8393347.1"/>
    <property type="molecule type" value="Genomic_DNA"/>
</dbReference>
<name>A0A5N7CHI3_PETAA</name>
<dbReference type="OrthoDB" id="5424797at2759"/>
<feature type="region of interest" description="Disordered" evidence="1">
    <location>
        <begin position="86"/>
        <end position="114"/>
    </location>
</feature>
<sequence>MSNANDGYNWLSSCPQSGYRLYKQEYGVALQSEVPAAYFTARSTTQDPMSIAPTHHSSPYPPNQGYVRPATLHTNPAVQYQTTAPVSGYYQGPPQHSTPYSPMPSNTSVTAQGHRPHLPVTQQSTSIHSRASVTSHTPQGLDHGHDIKRRLIEASTTPSKYSIQSTITNAMPKPVSQGNLSSYSFSPQDTRDKTFLKNRVDIVKPLNKSEAAWKLSYDPGTIARDVLIAAGRHPTEPALNHHLTRLRDVFHNVDNSSDLETFRWDLVDAEREEKPRDPPQAPMQVSTPPKEPSLLGAPPTIQTQRQAPKQEQHPTPAQPLEQSKLQQTQSPSIIQVQLPAATKPQPLNPLVQVTVRSPSVSSDKMVEKRPPGRPPGRTPGRPPGRPPGSSKIQAAPPPMPQVPYQVYSCEWDQCRAELHNLEMLAKHIYKVHVPYTLTCEWKGCTCSDNFPAAALVKHIRGAHLEPIAWKLGDGPSVPGTVGSTASNSHVPSTIPESPLAGGEDSLIFPANYSSIRAFNRVHGNNTQRDKAQGIFKAVQRLKEQIGVGLDPGGCQLATPARNERVSNEEDVYEVKLEG</sequence>
<gene>
    <name evidence="3" type="ORF">BDV23DRAFT_170281</name>
</gene>
<accession>A0A5N7CHI3</accession>
<feature type="region of interest" description="Disordered" evidence="1">
    <location>
        <begin position="355"/>
        <end position="399"/>
    </location>
</feature>
<feature type="region of interest" description="Disordered" evidence="1">
    <location>
        <begin position="271"/>
        <end position="330"/>
    </location>
</feature>
<evidence type="ECO:0000256" key="1">
    <source>
        <dbReference type="SAM" id="MobiDB-lite"/>
    </source>
</evidence>
<dbReference type="Proteomes" id="UP000326877">
    <property type="component" value="Unassembled WGS sequence"/>
</dbReference>
<dbReference type="PROSITE" id="PS00028">
    <property type="entry name" value="ZINC_FINGER_C2H2_1"/>
    <property type="match status" value="1"/>
</dbReference>
<dbReference type="SMART" id="SM00355">
    <property type="entry name" value="ZnF_C2H2"/>
    <property type="match status" value="2"/>
</dbReference>
<evidence type="ECO:0000313" key="3">
    <source>
        <dbReference type="EMBL" id="KAE8393347.1"/>
    </source>
</evidence>
<proteinExistence type="predicted"/>